<dbReference type="PROSITE" id="PS50889">
    <property type="entry name" value="S4"/>
    <property type="match status" value="1"/>
</dbReference>
<comment type="similarity">
    <text evidence="2 6">Belongs to the pseudouridine synthase RluA family.</text>
</comment>
<dbReference type="Gene3D" id="3.10.290.10">
    <property type="entry name" value="RNA-binding S4 domain"/>
    <property type="match status" value="1"/>
</dbReference>
<keyword evidence="3 6" id="KW-0413">Isomerase</keyword>
<comment type="caution">
    <text evidence="8">The sequence shown here is derived from an EMBL/GenBank/DDBJ whole genome shotgun (WGS) entry which is preliminary data.</text>
</comment>
<evidence type="ECO:0000313" key="8">
    <source>
        <dbReference type="EMBL" id="KXA23076.1"/>
    </source>
</evidence>
<proteinExistence type="inferred from homology"/>
<dbReference type="PATRIC" id="fig|2702.100.peg.4"/>
<dbReference type="InterPro" id="IPR050188">
    <property type="entry name" value="RluA_PseudoU_synthase"/>
</dbReference>
<dbReference type="GO" id="GO:0000455">
    <property type="term" value="P:enzyme-directed rRNA pseudouridine synthesis"/>
    <property type="evidence" value="ECO:0007669"/>
    <property type="project" value="TreeGrafter"/>
</dbReference>
<dbReference type="CDD" id="cd02869">
    <property type="entry name" value="PseudoU_synth_RluA_like"/>
    <property type="match status" value="1"/>
</dbReference>
<evidence type="ECO:0000256" key="2">
    <source>
        <dbReference type="ARBA" id="ARBA00010876"/>
    </source>
</evidence>
<protein>
    <recommendedName>
        <fullName evidence="6">Pseudouridine synthase</fullName>
        <ecNumber evidence="6">5.4.99.-</ecNumber>
    </recommendedName>
</protein>
<dbReference type="InterPro" id="IPR006225">
    <property type="entry name" value="PsdUridine_synth_RluC/D"/>
</dbReference>
<evidence type="ECO:0000256" key="3">
    <source>
        <dbReference type="ARBA" id="ARBA00023235"/>
    </source>
</evidence>
<evidence type="ECO:0000256" key="6">
    <source>
        <dbReference type="RuleBase" id="RU362028"/>
    </source>
</evidence>
<dbReference type="GO" id="GO:0009982">
    <property type="term" value="F:pseudouridine synthase activity"/>
    <property type="evidence" value="ECO:0007669"/>
    <property type="project" value="InterPro"/>
</dbReference>
<dbReference type="PANTHER" id="PTHR21600:SF44">
    <property type="entry name" value="RIBOSOMAL LARGE SUBUNIT PSEUDOURIDINE SYNTHASE D"/>
    <property type="match status" value="1"/>
</dbReference>
<evidence type="ECO:0000259" key="7">
    <source>
        <dbReference type="Pfam" id="PF00849"/>
    </source>
</evidence>
<dbReference type="NCBIfam" id="TIGR00005">
    <property type="entry name" value="rluA_subfam"/>
    <property type="match status" value="1"/>
</dbReference>
<dbReference type="InterPro" id="IPR020103">
    <property type="entry name" value="PsdUridine_synth_cat_dom_sf"/>
</dbReference>
<keyword evidence="5" id="KW-0694">RNA-binding</keyword>
<dbReference type="SUPFAM" id="SSF55120">
    <property type="entry name" value="Pseudouridine synthase"/>
    <property type="match status" value="1"/>
</dbReference>
<dbReference type="GO" id="GO:0140098">
    <property type="term" value="F:catalytic activity, acting on RNA"/>
    <property type="evidence" value="ECO:0007669"/>
    <property type="project" value="UniProtKB-ARBA"/>
</dbReference>
<dbReference type="EC" id="5.4.99.-" evidence="6"/>
<accession>A0A133P3Q1</accession>
<comment type="function">
    <text evidence="6">Responsible for synthesis of pseudouridine from uracil.</text>
</comment>
<organism evidence="8 9">
    <name type="scientific">Gardnerella vaginalis</name>
    <dbReference type="NCBI Taxonomy" id="2702"/>
    <lineage>
        <taxon>Bacteria</taxon>
        <taxon>Bacillati</taxon>
        <taxon>Actinomycetota</taxon>
        <taxon>Actinomycetes</taxon>
        <taxon>Bifidobacteriales</taxon>
        <taxon>Bifidobacteriaceae</taxon>
        <taxon>Gardnerella</taxon>
    </lineage>
</organism>
<dbReference type="InterPro" id="IPR036986">
    <property type="entry name" value="S4_RNA-bd_sf"/>
</dbReference>
<name>A0A133P3Q1_GARVA</name>
<dbReference type="Gene3D" id="3.30.2350.10">
    <property type="entry name" value="Pseudouridine synthase"/>
    <property type="match status" value="1"/>
</dbReference>
<dbReference type="AlphaFoldDB" id="A0A133P3Q1"/>
<reference evidence="8 9" key="1">
    <citation type="submission" date="2016-01" db="EMBL/GenBank/DDBJ databases">
        <authorList>
            <person name="Oliw E.H."/>
        </authorList>
    </citation>
    <scope>NUCLEOTIDE SEQUENCE [LARGE SCALE GENOMIC DNA]</scope>
    <source>
        <strain evidence="8 9">PSS_7772B</strain>
    </source>
</reference>
<dbReference type="RefSeq" id="WP_064346616.1">
    <property type="nucleotide sequence ID" value="NZ_KQ956826.1"/>
</dbReference>
<sequence>MLVPKDLVGCRFDVAIAQLRNISRSKASELIAKRIVYLAHRKANKSSLLLSGDEILCDDVVSEKSLANKSNSEVVQDSEQDSKQCANQIVEHNMVIAYQDDDIVIVDKPVGMAAHAANGWNGPTVVDTLAKRGINILTTLGDEFRRGIVSRLDVGTSGLMLVCKTDLAYEVMKKQFANHTVTKTYHALVQGDLTQDKATIEAPIGRAKVSDFRFTITPDGKPAVTHWDVLERFGRATLASVNLETGRTHQIRVHFTSIGHPLVGDSMYGANPVLAEQLGLHRQWLHSMALTFTHPRSGKTLTVQSHYPSDLQHALEGMRELSK</sequence>
<dbReference type="OrthoDB" id="9807829at2"/>
<dbReference type="InterPro" id="IPR006145">
    <property type="entry name" value="PsdUridine_synth_RsuA/RluA"/>
</dbReference>
<evidence type="ECO:0000256" key="4">
    <source>
        <dbReference type="PIRSR" id="PIRSR606225-1"/>
    </source>
</evidence>
<gene>
    <name evidence="8" type="ORF">HMPREF3208_00004</name>
</gene>
<dbReference type="SUPFAM" id="SSF55174">
    <property type="entry name" value="Alpha-L RNA-binding motif"/>
    <property type="match status" value="1"/>
</dbReference>
<evidence type="ECO:0000256" key="1">
    <source>
        <dbReference type="ARBA" id="ARBA00000073"/>
    </source>
</evidence>
<feature type="domain" description="Pseudouridine synthase RsuA/RluA-like" evidence="7">
    <location>
        <begin position="102"/>
        <end position="256"/>
    </location>
</feature>
<feature type="active site" evidence="4">
    <location>
        <position position="153"/>
    </location>
</feature>
<dbReference type="GO" id="GO:0003723">
    <property type="term" value="F:RNA binding"/>
    <property type="evidence" value="ECO:0007669"/>
    <property type="project" value="UniProtKB-KW"/>
</dbReference>
<dbReference type="EMBL" id="LRQB01000001">
    <property type="protein sequence ID" value="KXA23076.1"/>
    <property type="molecule type" value="Genomic_DNA"/>
</dbReference>
<comment type="catalytic activity">
    <reaction evidence="1 6">
        <text>a uridine in RNA = a pseudouridine in RNA</text>
        <dbReference type="Rhea" id="RHEA:48348"/>
        <dbReference type="Rhea" id="RHEA-COMP:12068"/>
        <dbReference type="Rhea" id="RHEA-COMP:12069"/>
        <dbReference type="ChEBI" id="CHEBI:65314"/>
        <dbReference type="ChEBI" id="CHEBI:65315"/>
    </reaction>
</comment>
<evidence type="ECO:0000313" key="9">
    <source>
        <dbReference type="Proteomes" id="UP000070687"/>
    </source>
</evidence>
<dbReference type="Pfam" id="PF00849">
    <property type="entry name" value="PseudoU_synth_2"/>
    <property type="match status" value="1"/>
</dbReference>
<dbReference type="PANTHER" id="PTHR21600">
    <property type="entry name" value="MITOCHONDRIAL RNA PSEUDOURIDINE SYNTHASE"/>
    <property type="match status" value="1"/>
</dbReference>
<dbReference type="Proteomes" id="UP000070687">
    <property type="component" value="Unassembled WGS sequence"/>
</dbReference>
<evidence type="ECO:0000256" key="5">
    <source>
        <dbReference type="PROSITE-ProRule" id="PRU00182"/>
    </source>
</evidence>